<proteinExistence type="predicted"/>
<evidence type="ECO:0000313" key="2">
    <source>
        <dbReference type="Proteomes" id="UP000887023"/>
    </source>
</evidence>
<dbReference type="EMBL" id="CP079105">
    <property type="protein sequence ID" value="QXQ15505.1"/>
    <property type="molecule type" value="Genomic_DNA"/>
</dbReference>
<accession>A0ABX8SC97</accession>
<dbReference type="Proteomes" id="UP000887023">
    <property type="component" value="Chromosome"/>
</dbReference>
<dbReference type="RefSeq" id="WP_066470104.1">
    <property type="nucleotide sequence ID" value="NZ_CBCRUZ010000001.1"/>
</dbReference>
<keyword evidence="2" id="KW-1185">Reference proteome</keyword>
<sequence>MTPLLDRDTVDLTTTQSVDDLMALFATLDAPAIADMDGEFDATLLSQPNLLSTALGAVMVRYPLAPWRAKAFRPIDAVSGRGYNSFRIVGAGRDVRRYPMLTSIAASRYDSRPVYQLDYRPFDSLNGRINMVDEIRRVRPGVYLGIGTWGFTQRQRHIPLPFQLLGPARPYAGDIGTARP</sequence>
<name>A0ABX8SC97_9ACTN</name>
<organism evidence="1 2">
    <name type="scientific">Skermania pinensis</name>
    <dbReference type="NCBI Taxonomy" id="39122"/>
    <lineage>
        <taxon>Bacteria</taxon>
        <taxon>Bacillati</taxon>
        <taxon>Actinomycetota</taxon>
        <taxon>Actinomycetes</taxon>
        <taxon>Mycobacteriales</taxon>
        <taxon>Gordoniaceae</taxon>
        <taxon>Skermania</taxon>
    </lineage>
</organism>
<gene>
    <name evidence="1" type="ORF">KV203_09535</name>
</gene>
<protein>
    <submittedName>
        <fullName evidence="1">Uncharacterized protein</fullName>
    </submittedName>
</protein>
<reference evidence="1" key="1">
    <citation type="submission" date="2021-07" db="EMBL/GenBank/DDBJ databases">
        <title>Candidatus Kaistella beijingensis sp. nov. isolated from a municipal wastewater treatment plant is involved in sludge foaming.</title>
        <authorList>
            <person name="Song Y."/>
            <person name="Liu S.-J."/>
        </authorList>
    </citation>
    <scope>NUCLEOTIDE SEQUENCE</scope>
    <source>
        <strain evidence="1">DSM 43998</strain>
    </source>
</reference>
<evidence type="ECO:0000313" key="1">
    <source>
        <dbReference type="EMBL" id="QXQ15505.1"/>
    </source>
</evidence>